<dbReference type="EMBL" id="HACM01006662">
    <property type="protein sequence ID" value="CRZ07104.1"/>
    <property type="molecule type" value="Transcribed_RNA"/>
</dbReference>
<organism evidence="1">
    <name type="scientific">Spongospora subterranea</name>
    <dbReference type="NCBI Taxonomy" id="70186"/>
    <lineage>
        <taxon>Eukaryota</taxon>
        <taxon>Sar</taxon>
        <taxon>Rhizaria</taxon>
        <taxon>Endomyxa</taxon>
        <taxon>Phytomyxea</taxon>
        <taxon>Plasmodiophorida</taxon>
        <taxon>Plasmodiophoridae</taxon>
        <taxon>Spongospora</taxon>
    </lineage>
</organism>
<name>A0A0H5RES3_9EUKA</name>
<accession>A0A0H5RES3</accession>
<proteinExistence type="predicted"/>
<protein>
    <submittedName>
        <fullName evidence="1">Uncharacterized protein</fullName>
    </submittedName>
</protein>
<feature type="non-terminal residue" evidence="1">
    <location>
        <position position="230"/>
    </location>
</feature>
<feature type="non-terminal residue" evidence="1">
    <location>
        <position position="1"/>
    </location>
</feature>
<evidence type="ECO:0000313" key="1">
    <source>
        <dbReference type="EMBL" id="CRZ07104.1"/>
    </source>
</evidence>
<sequence>SSTGSKIDTSRIRIYSQQLSQVVDKIDCVFDLNLIPIDSENLPSKHFLDNFLPSDSNAQEFGECSSKISVEWDSSTGLNIDASHIIINSQQLRQVGDKIKCVLDLNLTPIDSETLPFKDFQKNLVPDISDAHAFCEIPSDDWDPITSSSDTWRISNDGQQSTPSVEDEIFDCRIDCHQMAIIPEDQPDGYISGVQSKKGCLFKAKYLEELTKLWPLIKWDLDQVKDYDSL</sequence>
<reference evidence="1" key="1">
    <citation type="submission" date="2015-04" db="EMBL/GenBank/DDBJ databases">
        <title>The genome sequence of the plant pathogenic Rhizarian Plasmodiophora brassicae reveals insights in its biotrophic life cycle and the origin of chitin synthesis.</title>
        <authorList>
            <person name="Schwelm A."/>
            <person name="Fogelqvist J."/>
            <person name="Knaust A."/>
            <person name="Julke S."/>
            <person name="Lilja T."/>
            <person name="Dhandapani V."/>
            <person name="Bonilla-Rosso G."/>
            <person name="Karlsson M."/>
            <person name="Shevchenko A."/>
            <person name="Choi S.R."/>
            <person name="Kim H.G."/>
            <person name="Park J.Y."/>
            <person name="Lim Y.P."/>
            <person name="Ludwig-Muller J."/>
            <person name="Dixelius C."/>
        </authorList>
    </citation>
    <scope>NUCLEOTIDE SEQUENCE</scope>
    <source>
        <tissue evidence="1">Potato root galls</tissue>
    </source>
</reference>
<dbReference type="AlphaFoldDB" id="A0A0H5RES3"/>